<dbReference type="Proteomes" id="UP000285655">
    <property type="component" value="Unassembled WGS sequence"/>
</dbReference>
<evidence type="ECO:0000259" key="1">
    <source>
        <dbReference type="PROSITE" id="PS51462"/>
    </source>
</evidence>
<organism evidence="2 3">
    <name type="scientific">candidate division WS5 bacterium</name>
    <dbReference type="NCBI Taxonomy" id="2093353"/>
    <lineage>
        <taxon>Bacteria</taxon>
        <taxon>candidate division WS5</taxon>
    </lineage>
</organism>
<reference evidence="2 3" key="1">
    <citation type="journal article" date="2017" name="ISME J.">
        <title>Energy and carbon metabolisms in a deep terrestrial subsurface fluid microbial community.</title>
        <authorList>
            <person name="Momper L."/>
            <person name="Jungbluth S.P."/>
            <person name="Lee M.D."/>
            <person name="Amend J.P."/>
        </authorList>
    </citation>
    <scope>NUCLEOTIDE SEQUENCE [LARGE SCALE GENOMIC DNA]</scope>
    <source>
        <strain evidence="2">SURF_29</strain>
    </source>
</reference>
<gene>
    <name evidence="2" type="ORF">C4544_00460</name>
</gene>
<evidence type="ECO:0000313" key="3">
    <source>
        <dbReference type="Proteomes" id="UP000285655"/>
    </source>
</evidence>
<dbReference type="Gene3D" id="3.90.79.10">
    <property type="entry name" value="Nucleoside Triphosphate Pyrophosphohydrolase"/>
    <property type="match status" value="1"/>
</dbReference>
<proteinExistence type="predicted"/>
<dbReference type="PANTHER" id="PTHR43736:SF1">
    <property type="entry name" value="DIHYDRONEOPTERIN TRIPHOSPHATE DIPHOSPHATASE"/>
    <property type="match status" value="1"/>
</dbReference>
<feature type="domain" description="Nudix hydrolase" evidence="1">
    <location>
        <begin position="38"/>
        <end position="166"/>
    </location>
</feature>
<dbReference type="InterPro" id="IPR000086">
    <property type="entry name" value="NUDIX_hydrolase_dom"/>
</dbReference>
<accession>A0A419DGR4</accession>
<dbReference type="EMBL" id="QZJW01000002">
    <property type="protein sequence ID" value="RJO62304.1"/>
    <property type="molecule type" value="Genomic_DNA"/>
</dbReference>
<name>A0A419DGR4_9BACT</name>
<dbReference type="PROSITE" id="PS51462">
    <property type="entry name" value="NUDIX"/>
    <property type="match status" value="1"/>
</dbReference>
<dbReference type="SUPFAM" id="SSF55811">
    <property type="entry name" value="Nudix"/>
    <property type="match status" value="1"/>
</dbReference>
<evidence type="ECO:0000313" key="2">
    <source>
        <dbReference type="EMBL" id="RJO62304.1"/>
    </source>
</evidence>
<dbReference type="Pfam" id="PF00293">
    <property type="entry name" value="NUDIX"/>
    <property type="match status" value="1"/>
</dbReference>
<dbReference type="InterPro" id="IPR015797">
    <property type="entry name" value="NUDIX_hydrolase-like_dom_sf"/>
</dbReference>
<dbReference type="AlphaFoldDB" id="A0A419DGR4"/>
<sequence length="170" mass="19767">MKEEELYKYCPKCGAKNLLKGKIDGLLCEKCGLEFFINPKPCCAAMIFNKDKELLLTKRGIDPYKGFWEFPGGFIKCSETAEEGLKRELKEELEIDLEVLENYKTESETYTYKDRDFEVLDIFYICSFSGKPSPKDDVVDYDFFSAKNLPKIKPEHKKIVDELIKNEKLT</sequence>
<dbReference type="PANTHER" id="PTHR43736">
    <property type="entry name" value="ADP-RIBOSE PYROPHOSPHATASE"/>
    <property type="match status" value="1"/>
</dbReference>
<comment type="caution">
    <text evidence="2">The sequence shown here is derived from an EMBL/GenBank/DDBJ whole genome shotgun (WGS) entry which is preliminary data.</text>
</comment>
<protein>
    <submittedName>
        <fullName evidence="2">NUDIX domain-containing protein</fullName>
    </submittedName>
</protein>